<reference evidence="1 2" key="1">
    <citation type="submission" date="2020-01" db="EMBL/GenBank/DDBJ databases">
        <title>Genomes of bacteria type strains.</title>
        <authorList>
            <person name="Chen J."/>
            <person name="Zhu S."/>
            <person name="Yang J."/>
        </authorList>
    </citation>
    <scope>NUCLEOTIDE SEQUENCE [LARGE SCALE GENOMIC DNA]</scope>
    <source>
        <strain evidence="1 2">LMG 22958</strain>
    </source>
</reference>
<dbReference type="RefSeq" id="WP_163109783.1">
    <property type="nucleotide sequence ID" value="NZ_JAAAWP010000001.1"/>
</dbReference>
<dbReference type="Proteomes" id="UP000478837">
    <property type="component" value="Unassembled WGS sequence"/>
</dbReference>
<proteinExistence type="predicted"/>
<evidence type="ECO:0000313" key="1">
    <source>
        <dbReference type="EMBL" id="NDW20395.1"/>
    </source>
</evidence>
<gene>
    <name evidence="1" type="ORF">GTW09_02485</name>
</gene>
<protein>
    <submittedName>
        <fullName evidence="1">Uncharacterized protein</fullName>
    </submittedName>
</protein>
<organism evidence="1 2">
    <name type="scientific">Alteromonas hispanica</name>
    <dbReference type="NCBI Taxonomy" id="315421"/>
    <lineage>
        <taxon>Bacteria</taxon>
        <taxon>Pseudomonadati</taxon>
        <taxon>Pseudomonadota</taxon>
        <taxon>Gammaproteobacteria</taxon>
        <taxon>Alteromonadales</taxon>
        <taxon>Alteromonadaceae</taxon>
        <taxon>Alteromonas/Salinimonas group</taxon>
        <taxon>Alteromonas</taxon>
    </lineage>
</organism>
<dbReference type="AlphaFoldDB" id="A0A6L9MR63"/>
<dbReference type="EMBL" id="JAAAWP010000001">
    <property type="protein sequence ID" value="NDW20395.1"/>
    <property type="molecule type" value="Genomic_DNA"/>
</dbReference>
<sequence>MLVSNSPATWLKDFLNQRSLSEPNGNPLFSYQMTHDEYRQLFELVRDFHPKTNVSWSKHKDWSACFVIYCSEWYRRDCCAQKWEWFPLWQRFNFELTASQRADIIPLGLEGFWKRPIRRYESDTRNFLGSIFIEGGLPFKLISSTGNKFSEAIRKLLKLYYQVDLYAVSITELVKSQLGHLPVVFSEPESVELIGSVVKNLMTCAGLVDSDVGEESPSMQLDQKSPGWRDSFPIPLDDETGKGLLDNWLLGATNASKVIKDFKDKLSCEHFFDKSTGRFYTQISLPRKLTFRNCSEALESTYTQLGLLEGTNRIAELGGVVAQIDDGNVLVPPRKKSIKVPRRLLSSSLFTDLSQSGVVIGKVEVNESSISFNEAPLGFLEDEGELKLVGQGSFSTKYAEILVLAPLAYEIEILSGYQEYAGKQAIDGVEFNWFRVNGDSRFYHGDNRFRIRTNSTSTSSGSLYIEGAEILLKTLPSKVYKGVPSVRDTEGTLASQLGLSLLLNNKPVESLAVHELYGKHYLSVKNKESDTLLRRTVAIVPDDLDIEAVAVKDHAQIKVTSSRNLLMTVYAQACRVENEKLENGRLFEIYPEAEPPSSVTLEVQANLMEDPIIVTLPFPASGMFAFDSEGKPLKTELTVEQLLGAEVNLYSAKSYPEDVSIELALKPNNRTSPRYQSKVKVKDRTLSVSLYSFKEKIIELMSLSNNLDAEVEICLSGLSDRKVFSIRRYISSLNFDSVGGGIALAQSELAHGDLKPPMAMLIAEPERPPLELPEKEIGGISLGWFNTTEKMEKTGPWMIVPSSETPYLFRPTFYKGVEPSYEQSVTIKSLQTAVKQFNPRSEVNSIEKFLTEMEGDFTHPSWDYCRKLWEHFSYLPLSTFEVWKALVKNPHCLTVALFRFEMNEEFIRALDREFSILWELIPISVWQQSILVVKKASLNLGLPTSMVEERIEVLLDKFYDVVLNVPEPLIKRLKGIEVNCNDYLAERIVELIQDPERESEQFQLFRDIGMKRLTGEAQLTEQEMFKVIDIAMKQPLLRNHKDSDWPSFQFPLLSEGFSHRIRCDLPHHASVINYPLIAAAIAAGYIETNPNKLSAKMKFEIKQVKMFAPDWFSGVYAFGIGYYSDYKEEVVA</sequence>
<evidence type="ECO:0000313" key="2">
    <source>
        <dbReference type="Proteomes" id="UP000478837"/>
    </source>
</evidence>
<dbReference type="NCBIfam" id="NF038336">
    <property type="entry name" value="YjiT_fam"/>
    <property type="match status" value="1"/>
</dbReference>
<keyword evidence="2" id="KW-1185">Reference proteome</keyword>
<comment type="caution">
    <text evidence="1">The sequence shown here is derived from an EMBL/GenBank/DDBJ whole genome shotgun (WGS) entry which is preliminary data.</text>
</comment>
<name>A0A6L9MR63_9ALTE</name>
<dbReference type="InterPro" id="IPR047879">
    <property type="entry name" value="YjiT"/>
</dbReference>
<accession>A0A6L9MR63</accession>